<dbReference type="Gene3D" id="3.40.220.10">
    <property type="entry name" value="Leucine Aminopeptidase, subunit E, domain 1"/>
    <property type="match status" value="1"/>
</dbReference>
<reference evidence="4" key="1">
    <citation type="submission" date="2017-03" db="EMBL/GenBank/DDBJ databases">
        <title>Genomes of endolithic fungi from Antarctica.</title>
        <authorList>
            <person name="Coleine C."/>
            <person name="Masonjones S."/>
            <person name="Stajich J.E."/>
        </authorList>
    </citation>
    <scope>NUCLEOTIDE SEQUENCE [LARGE SCALE GENOMIC DNA]</scope>
    <source>
        <strain evidence="4">CCFEE 5527</strain>
    </source>
</reference>
<sequence>MLNLAARQRACENTIARTPSIAASSPNPTAVLSSTFVPSFLPPLTSSHPLYPSLTRSLIKIHNSDAFALARTLPPSPGKTSVLNLASETSRAGGWRHTLSTTQEEALCYSSTLYETLSDEWYPFPEGSCAAIFSSEVVVFKDTLANDLLDLPLESRHSVAVITIAAPRWPAVTQDGKDFAKESDLQELQQKILLVLRLAATNGVTKLVLGAMGCGAFGCPPRAVAREMKAALESAEFEGWFENVVFAVFAAGPAGEKNLRVFKEVFGDT</sequence>
<keyword evidence="4" id="KW-1185">Reference proteome</keyword>
<proteinExistence type="predicted"/>
<dbReference type="NCBIfam" id="TIGR02452">
    <property type="entry name" value="TIGR02452 family protein"/>
    <property type="match status" value="1"/>
</dbReference>
<dbReference type="PIRSF" id="PIRSF014899">
    <property type="entry name" value="UCP014899"/>
    <property type="match status" value="1"/>
</dbReference>
<dbReference type="Pfam" id="PF01661">
    <property type="entry name" value="Macro"/>
    <property type="match status" value="1"/>
</dbReference>
<evidence type="ECO:0000259" key="1">
    <source>
        <dbReference type="Pfam" id="PF01661"/>
    </source>
</evidence>
<dbReference type="STRING" id="1507870.A0A1V8TUQ5"/>
<dbReference type="EMBL" id="NAJO01000001">
    <property type="protein sequence ID" value="OQO15066.1"/>
    <property type="molecule type" value="Genomic_DNA"/>
</dbReference>
<dbReference type="AlphaFoldDB" id="A0A1V8TUQ5"/>
<evidence type="ECO:0000313" key="3">
    <source>
        <dbReference type="EMBL" id="OQO15066.1"/>
    </source>
</evidence>
<dbReference type="OrthoDB" id="9985428at2759"/>
<gene>
    <name evidence="3" type="ORF">B0A48_00448</name>
</gene>
<dbReference type="PANTHER" id="PTHR35596">
    <property type="entry name" value="DUF2263 DOMAIN-CONTAINING PROTEIN"/>
    <property type="match status" value="1"/>
</dbReference>
<dbReference type="SUPFAM" id="SSF52949">
    <property type="entry name" value="Macro domain-like"/>
    <property type="match status" value="1"/>
</dbReference>
<dbReference type="InterPro" id="IPR043472">
    <property type="entry name" value="Macro_dom-like"/>
</dbReference>
<comment type="caution">
    <text evidence="3">The sequence shown here is derived from an EMBL/GenBank/DDBJ whole genome shotgun (WGS) entry which is preliminary data.</text>
</comment>
<feature type="domain" description="Microbial-type PARG catalytic" evidence="2">
    <location>
        <begin position="55"/>
        <end position="142"/>
    </location>
</feature>
<dbReference type="InParanoid" id="A0A1V8TUQ5"/>
<dbReference type="Proteomes" id="UP000192596">
    <property type="component" value="Unassembled WGS sequence"/>
</dbReference>
<protein>
    <submittedName>
        <fullName evidence="3">Uncharacterized protein</fullName>
    </submittedName>
</protein>
<name>A0A1V8TUQ5_9PEZI</name>
<dbReference type="InterPro" id="IPR002589">
    <property type="entry name" value="Macro_dom"/>
</dbReference>
<evidence type="ECO:0000259" key="2">
    <source>
        <dbReference type="Pfam" id="PF10021"/>
    </source>
</evidence>
<accession>A0A1V8TUQ5</accession>
<dbReference type="InterPro" id="IPR012664">
    <property type="entry name" value="CHP02452"/>
</dbReference>
<dbReference type="PANTHER" id="PTHR35596:SF1">
    <property type="entry name" value="MICROBIAL-TYPE PARG CATALYTIC DOMAIN-CONTAINING PROTEIN"/>
    <property type="match status" value="1"/>
</dbReference>
<organism evidence="3 4">
    <name type="scientific">Cryoendolithus antarcticus</name>
    <dbReference type="NCBI Taxonomy" id="1507870"/>
    <lineage>
        <taxon>Eukaryota</taxon>
        <taxon>Fungi</taxon>
        <taxon>Dikarya</taxon>
        <taxon>Ascomycota</taxon>
        <taxon>Pezizomycotina</taxon>
        <taxon>Dothideomycetes</taxon>
        <taxon>Dothideomycetidae</taxon>
        <taxon>Cladosporiales</taxon>
        <taxon>Cladosporiaceae</taxon>
        <taxon>Cryoendolithus</taxon>
    </lineage>
</organism>
<feature type="domain" description="Macro" evidence="1">
    <location>
        <begin position="161"/>
        <end position="226"/>
    </location>
</feature>
<dbReference type="InterPro" id="IPR019261">
    <property type="entry name" value="PARG_cat_microbial"/>
</dbReference>
<dbReference type="Pfam" id="PF10021">
    <property type="entry name" value="PARG_cat_microb"/>
    <property type="match status" value="1"/>
</dbReference>
<evidence type="ECO:0000313" key="4">
    <source>
        <dbReference type="Proteomes" id="UP000192596"/>
    </source>
</evidence>